<organism evidence="2 3">
    <name type="scientific">Chromobacterium haemolyticum</name>
    <dbReference type="NCBI Taxonomy" id="394935"/>
    <lineage>
        <taxon>Bacteria</taxon>
        <taxon>Pseudomonadati</taxon>
        <taxon>Pseudomonadota</taxon>
        <taxon>Betaproteobacteria</taxon>
        <taxon>Neisseriales</taxon>
        <taxon>Chromobacteriaceae</taxon>
        <taxon>Chromobacterium</taxon>
    </lineage>
</organism>
<comment type="caution">
    <text evidence="2">The sequence shown here is derived from an EMBL/GenBank/DDBJ whole genome shotgun (WGS) entry which is preliminary data.</text>
</comment>
<sequence length="115" mass="12531">MQAAKQNGATGDEDDKSQQSPQRELAGWLGLRLLLQLSQLLSVHGHHALLLLNDNHYYLNVKKTFPLFDLGPVGVWLCFHCSQAKLEHSSSQRSCQFAAFIAVVLVGSASSIGDG</sequence>
<evidence type="ECO:0000256" key="1">
    <source>
        <dbReference type="SAM" id="MobiDB-lite"/>
    </source>
</evidence>
<dbReference type="EMBL" id="JAFLRD010000007">
    <property type="protein sequence ID" value="MBO0415882.1"/>
    <property type="molecule type" value="Genomic_DNA"/>
</dbReference>
<proteinExistence type="predicted"/>
<keyword evidence="3" id="KW-1185">Reference proteome</keyword>
<protein>
    <submittedName>
        <fullName evidence="2">Uncharacterized protein</fullName>
    </submittedName>
</protein>
<feature type="region of interest" description="Disordered" evidence="1">
    <location>
        <begin position="1"/>
        <end position="21"/>
    </location>
</feature>
<reference evidence="2 3" key="1">
    <citation type="submission" date="2021-03" db="EMBL/GenBank/DDBJ databases">
        <title>First Case of infection caused by Chromobacterium haemolyticum derived from water in China.</title>
        <authorList>
            <person name="Chen J."/>
            <person name="Liu C."/>
        </authorList>
    </citation>
    <scope>NUCLEOTIDE SEQUENCE [LARGE SCALE GENOMIC DNA]</scope>
    <source>
        <strain evidence="2 3">WJ-5</strain>
    </source>
</reference>
<evidence type="ECO:0000313" key="2">
    <source>
        <dbReference type="EMBL" id="MBO0415882.1"/>
    </source>
</evidence>
<accession>A0ABS3GMQ9</accession>
<name>A0ABS3GMQ9_9NEIS</name>
<dbReference type="RefSeq" id="WP_141113204.1">
    <property type="nucleotide sequence ID" value="NZ_AP019312.1"/>
</dbReference>
<gene>
    <name evidence="2" type="ORF">J1C50_10175</name>
</gene>
<evidence type="ECO:0000313" key="3">
    <source>
        <dbReference type="Proteomes" id="UP000664349"/>
    </source>
</evidence>
<dbReference type="GeneID" id="58558644"/>
<dbReference type="Proteomes" id="UP000664349">
    <property type="component" value="Unassembled WGS sequence"/>
</dbReference>